<dbReference type="Proteomes" id="UP001596356">
    <property type="component" value="Unassembled WGS sequence"/>
</dbReference>
<keyword evidence="1" id="KW-0472">Membrane</keyword>
<dbReference type="RefSeq" id="WP_377823044.1">
    <property type="nucleotide sequence ID" value="NZ_JBHSWJ010000002.1"/>
</dbReference>
<sequence length="348" mass="35507">MGKHETHAAGAAQQTPASGPPRGRILGLVLGLTAAVALMLLALVLPAAHSGPDHLPIAISGPQGAQRDVADTLEATHPGAFDIVSKADADDIAAAIKDRSVVGGLAVTRSGVTVQTASAAGAPYVTLLHSIGTAMTDKGQKVTYADVVPYPGGDPAGSGLTALGLPLVFGGMASAVTLSTLLKRRWWLRVVASIGFSVIAGLAVTAILQFWIGTLEGNYWEAALTMILGIAAISLTVLGLESLFGYAGLLLGAMVMLFVSNPLSGIATGSQWLPHPWGTVGQWLPIGATGNAMRGVGFFDGALAGGSLLVLLGWIVFGMALTTIAHLRHVRARQQATVIGAEPELLAV</sequence>
<feature type="transmembrane region" description="Helical" evidence="1">
    <location>
        <begin position="190"/>
        <end position="212"/>
    </location>
</feature>
<dbReference type="EMBL" id="JBHSWJ010000002">
    <property type="protein sequence ID" value="MFC6714549.1"/>
    <property type="molecule type" value="Genomic_DNA"/>
</dbReference>
<keyword evidence="1" id="KW-0812">Transmembrane</keyword>
<name>A0ABW2AU54_9MICO</name>
<protein>
    <submittedName>
        <fullName evidence="2">ABC transporter permease</fullName>
    </submittedName>
</protein>
<comment type="caution">
    <text evidence="2">The sequence shown here is derived from an EMBL/GenBank/DDBJ whole genome shotgun (WGS) entry which is preliminary data.</text>
</comment>
<reference evidence="3" key="1">
    <citation type="journal article" date="2019" name="Int. J. Syst. Evol. Microbiol.">
        <title>The Global Catalogue of Microorganisms (GCM) 10K type strain sequencing project: providing services to taxonomists for standard genome sequencing and annotation.</title>
        <authorList>
            <consortium name="The Broad Institute Genomics Platform"/>
            <consortium name="The Broad Institute Genome Sequencing Center for Infectious Disease"/>
            <person name="Wu L."/>
            <person name="Ma J."/>
        </authorList>
    </citation>
    <scope>NUCLEOTIDE SEQUENCE [LARGE SCALE GENOMIC DNA]</scope>
    <source>
        <strain evidence="3">NBRC 106593</strain>
    </source>
</reference>
<evidence type="ECO:0000313" key="3">
    <source>
        <dbReference type="Proteomes" id="UP001596356"/>
    </source>
</evidence>
<organism evidence="2 3">
    <name type="scientific">Branchiibius cervicis</name>
    <dbReference type="NCBI Taxonomy" id="908252"/>
    <lineage>
        <taxon>Bacteria</taxon>
        <taxon>Bacillati</taxon>
        <taxon>Actinomycetota</taxon>
        <taxon>Actinomycetes</taxon>
        <taxon>Micrococcales</taxon>
        <taxon>Dermacoccaceae</taxon>
        <taxon>Branchiibius</taxon>
    </lineage>
</organism>
<evidence type="ECO:0000313" key="2">
    <source>
        <dbReference type="EMBL" id="MFC6714549.1"/>
    </source>
</evidence>
<feature type="transmembrane region" description="Helical" evidence="1">
    <location>
        <begin position="159"/>
        <end position="178"/>
    </location>
</feature>
<gene>
    <name evidence="2" type="ORF">ACFQBT_12275</name>
</gene>
<keyword evidence="1" id="KW-1133">Transmembrane helix</keyword>
<feature type="transmembrane region" description="Helical" evidence="1">
    <location>
        <begin position="218"/>
        <end position="240"/>
    </location>
</feature>
<feature type="transmembrane region" description="Helical" evidence="1">
    <location>
        <begin position="302"/>
        <end position="325"/>
    </location>
</feature>
<evidence type="ECO:0000256" key="1">
    <source>
        <dbReference type="SAM" id="Phobius"/>
    </source>
</evidence>
<proteinExistence type="predicted"/>
<keyword evidence="3" id="KW-1185">Reference proteome</keyword>
<feature type="transmembrane region" description="Helical" evidence="1">
    <location>
        <begin position="25"/>
        <end position="45"/>
    </location>
</feature>
<accession>A0ABW2AU54</accession>
<feature type="transmembrane region" description="Helical" evidence="1">
    <location>
        <begin position="247"/>
        <end position="267"/>
    </location>
</feature>